<name>A0AAE0KXT6_9CHLO</name>
<feature type="domain" description="DUF7869" evidence="2">
    <location>
        <begin position="5"/>
        <end position="164"/>
    </location>
</feature>
<feature type="compositionally biased region" description="Acidic residues" evidence="1">
    <location>
        <begin position="477"/>
        <end position="491"/>
    </location>
</feature>
<dbReference type="EMBL" id="LGRX02014383">
    <property type="protein sequence ID" value="KAK3264738.1"/>
    <property type="molecule type" value="Genomic_DNA"/>
</dbReference>
<evidence type="ECO:0000256" key="1">
    <source>
        <dbReference type="SAM" id="MobiDB-lite"/>
    </source>
</evidence>
<feature type="compositionally biased region" description="Basic residues" evidence="1">
    <location>
        <begin position="406"/>
        <end position="418"/>
    </location>
</feature>
<dbReference type="Pfam" id="PF25273">
    <property type="entry name" value="DUF7869"/>
    <property type="match status" value="1"/>
</dbReference>
<keyword evidence="4" id="KW-1185">Reference proteome</keyword>
<dbReference type="InterPro" id="IPR057191">
    <property type="entry name" value="DUF7869"/>
</dbReference>
<reference evidence="3 4" key="1">
    <citation type="journal article" date="2015" name="Genome Biol. Evol.">
        <title>Comparative Genomics of a Bacterivorous Green Alga Reveals Evolutionary Causalities and Consequences of Phago-Mixotrophic Mode of Nutrition.</title>
        <authorList>
            <person name="Burns J.A."/>
            <person name="Paasch A."/>
            <person name="Narechania A."/>
            <person name="Kim E."/>
        </authorList>
    </citation>
    <scope>NUCLEOTIDE SEQUENCE [LARGE SCALE GENOMIC DNA]</scope>
    <source>
        <strain evidence="3 4">PLY_AMNH</strain>
    </source>
</reference>
<dbReference type="Proteomes" id="UP001190700">
    <property type="component" value="Unassembled WGS sequence"/>
</dbReference>
<evidence type="ECO:0000313" key="3">
    <source>
        <dbReference type="EMBL" id="KAK3264738.1"/>
    </source>
</evidence>
<evidence type="ECO:0000259" key="2">
    <source>
        <dbReference type="Pfam" id="PF25273"/>
    </source>
</evidence>
<dbReference type="AlphaFoldDB" id="A0AAE0KXT6"/>
<evidence type="ECO:0000313" key="4">
    <source>
        <dbReference type="Proteomes" id="UP001190700"/>
    </source>
</evidence>
<protein>
    <recommendedName>
        <fullName evidence="2">DUF7869 domain-containing protein</fullName>
    </recommendedName>
</protein>
<feature type="region of interest" description="Disordered" evidence="1">
    <location>
        <begin position="386"/>
        <end position="500"/>
    </location>
</feature>
<proteinExistence type="predicted"/>
<gene>
    <name evidence="3" type="ORF">CYMTET_26542</name>
</gene>
<sequence length="642" mass="73090">MCLTTFNILLRYVATETNRFFRPTCHVQMDGGSEYWNRHVFGFFCYLVHYGLYKEIYLHRLPVGHSHNDVDGFFGLLKMKLWGKTADQLGYWFITLQEWIHFLVSRWVIETVNKQTAIVGCNLDFKTWLDPHLNEDFGGHAGRNRHVHNWCFYMAPDGNVRAMYNFGDRFSEWLPTGVENNRNLGLILCTSYPAIDSAPDYVDNPSWLRKGQGEKKVDMEKTTQTCMEGLRASTPELVSQKQHDQLVATFPLPLTVESVRERTPERIPPVWNLPLLLTRAHTEAGTIVPDKTLKSRYTLDKQFEVCFDGVNRKRKDVEKEAEKHIDVSEIVMFMRQSKYSTQLISRRYEDKHIVRVLNDREVDFRGLGTKAKKLDRLIEFLKGEDDIQAPGSGAPRAPAPAAPAPGRRRCQPPSRKRALSTTPSTDGDEDGSSSEKEVDLATRACLRSQRPAPRNRQVRKQPKKAVSTPPRGSVGTDGDDEESSDDDLEESLADRKRRFKEEKEALPDDYTFEDMTPGSFAATVAGGEEKDKCWFTIQLPNGGTSVPIHFVEVVACHASTKEITWQFWVPAKRHRNFTNVEDVCVAGAFVRGPRKLRMKSPFDVGEMFTCWDKNTTGMSYGAVPAGDEKAELLKALVENRVV</sequence>
<organism evidence="3 4">
    <name type="scientific">Cymbomonas tetramitiformis</name>
    <dbReference type="NCBI Taxonomy" id="36881"/>
    <lineage>
        <taxon>Eukaryota</taxon>
        <taxon>Viridiplantae</taxon>
        <taxon>Chlorophyta</taxon>
        <taxon>Pyramimonadophyceae</taxon>
        <taxon>Pyramimonadales</taxon>
        <taxon>Pyramimonadaceae</taxon>
        <taxon>Cymbomonas</taxon>
    </lineage>
</organism>
<comment type="caution">
    <text evidence="3">The sequence shown here is derived from an EMBL/GenBank/DDBJ whole genome shotgun (WGS) entry which is preliminary data.</text>
</comment>
<accession>A0AAE0KXT6</accession>